<organism evidence="4 5">
    <name type="scientific">Bradyrhizobium diazoefficiens</name>
    <dbReference type="NCBI Taxonomy" id="1355477"/>
    <lineage>
        <taxon>Bacteria</taxon>
        <taxon>Pseudomonadati</taxon>
        <taxon>Pseudomonadota</taxon>
        <taxon>Alphaproteobacteria</taxon>
        <taxon>Hyphomicrobiales</taxon>
        <taxon>Nitrobacteraceae</taxon>
        <taxon>Bradyrhizobium</taxon>
    </lineage>
</organism>
<dbReference type="InterPro" id="IPR006683">
    <property type="entry name" value="Thioestr_dom"/>
</dbReference>
<dbReference type="EMBL" id="AP014685">
    <property type="protein sequence ID" value="BAR54100.1"/>
    <property type="molecule type" value="Genomic_DNA"/>
</dbReference>
<reference evidence="4 5" key="1">
    <citation type="submission" date="2014-11" db="EMBL/GenBank/DDBJ databases">
        <title>Symbiosis island explosion on the genome of extra-slow-growing strains of soybean bradyrhizobia with massive insertion sequences.</title>
        <authorList>
            <person name="Iida T."/>
            <person name="Minamisawa K."/>
        </authorList>
    </citation>
    <scope>NUCLEOTIDE SEQUENCE [LARGE SCALE GENOMIC DNA]</scope>
    <source>
        <strain evidence="4 5">NK6</strain>
    </source>
</reference>
<evidence type="ECO:0000313" key="4">
    <source>
        <dbReference type="EMBL" id="BAR54100.1"/>
    </source>
</evidence>
<comment type="similarity">
    <text evidence="1">Belongs to the thioesterase PaaI family.</text>
</comment>
<feature type="domain" description="Thioesterase" evidence="3">
    <location>
        <begin position="52"/>
        <end position="125"/>
    </location>
</feature>
<sequence>MTMNSTGIPEGFEPHFRKSPFTDPWEPLYSKQTDKAVIIGLRLAKPHTNARGNVHGGLISALADNAMGYSCAQAIGWASSLATITLVVDFTGIAQIGQWLTVDSEVIKTGRTICFAQSLIKADDSVIARANATFRAVPKHEGDTHPR</sequence>
<name>A0A0E3VSL1_9BRAD</name>
<gene>
    <name evidence="4" type="ORF">NK6_915</name>
</gene>
<dbReference type="PANTHER" id="PTHR21660">
    <property type="entry name" value="THIOESTERASE SUPERFAMILY MEMBER-RELATED"/>
    <property type="match status" value="1"/>
</dbReference>
<dbReference type="Pfam" id="PF03061">
    <property type="entry name" value="4HBT"/>
    <property type="match status" value="1"/>
</dbReference>
<evidence type="ECO:0000313" key="5">
    <source>
        <dbReference type="Proteomes" id="UP000063308"/>
    </source>
</evidence>
<dbReference type="PANTHER" id="PTHR21660:SF1">
    <property type="entry name" value="ACYL-COENZYME A THIOESTERASE 13"/>
    <property type="match status" value="1"/>
</dbReference>
<keyword evidence="2" id="KW-0378">Hydrolase</keyword>
<evidence type="ECO:0000256" key="2">
    <source>
        <dbReference type="ARBA" id="ARBA00022801"/>
    </source>
</evidence>
<dbReference type="AlphaFoldDB" id="A0A0E3VSL1"/>
<dbReference type="InterPro" id="IPR039298">
    <property type="entry name" value="ACOT13"/>
</dbReference>
<dbReference type="SUPFAM" id="SSF54637">
    <property type="entry name" value="Thioesterase/thiol ester dehydrase-isomerase"/>
    <property type="match status" value="1"/>
</dbReference>
<proteinExistence type="inferred from homology"/>
<dbReference type="GO" id="GO:0047617">
    <property type="term" value="F:fatty acyl-CoA hydrolase activity"/>
    <property type="evidence" value="ECO:0007669"/>
    <property type="project" value="InterPro"/>
</dbReference>
<accession>A0A0E3VSL1</accession>
<dbReference type="Proteomes" id="UP000063308">
    <property type="component" value="Chromosome"/>
</dbReference>
<evidence type="ECO:0000256" key="1">
    <source>
        <dbReference type="ARBA" id="ARBA00008324"/>
    </source>
</evidence>
<evidence type="ECO:0000259" key="3">
    <source>
        <dbReference type="Pfam" id="PF03061"/>
    </source>
</evidence>
<dbReference type="InterPro" id="IPR029069">
    <property type="entry name" value="HotDog_dom_sf"/>
</dbReference>
<dbReference type="Gene3D" id="3.10.129.10">
    <property type="entry name" value="Hotdog Thioesterase"/>
    <property type="match status" value="1"/>
</dbReference>
<protein>
    <recommendedName>
        <fullName evidence="3">Thioesterase domain-containing protein</fullName>
    </recommendedName>
</protein>
<dbReference type="CDD" id="cd03443">
    <property type="entry name" value="PaaI_thioesterase"/>
    <property type="match status" value="1"/>
</dbReference>